<evidence type="ECO:0000313" key="1">
    <source>
        <dbReference type="EMBL" id="ETI31644.1"/>
    </source>
</evidence>
<dbReference type="InterPro" id="IPR032048">
    <property type="entry name" value="TGase_elicitor"/>
</dbReference>
<comment type="caution">
    <text evidence="1">The sequence shown here is derived from an EMBL/GenBank/DDBJ whole genome shotgun (WGS) entry which is preliminary data.</text>
</comment>
<dbReference type="EMBL" id="ANIZ01003751">
    <property type="protein sequence ID" value="ETI31644.1"/>
    <property type="molecule type" value="Genomic_DNA"/>
</dbReference>
<gene>
    <name evidence="1" type="ORF">F443_21430</name>
</gene>
<dbReference type="OrthoDB" id="10249031at2759"/>
<keyword evidence="2" id="KW-1185">Reference proteome</keyword>
<protein>
    <submittedName>
        <fullName evidence="1">Uncharacterized protein</fullName>
    </submittedName>
</protein>
<dbReference type="GO" id="GO:0016755">
    <property type="term" value="F:aminoacyltransferase activity"/>
    <property type="evidence" value="ECO:0007669"/>
    <property type="project" value="InterPro"/>
</dbReference>
<dbReference type="Proteomes" id="UP000018721">
    <property type="component" value="Unassembled WGS sequence"/>
</dbReference>
<dbReference type="Gene3D" id="3.30.40.240">
    <property type="entry name" value="Transglutaminase elicitor, body domain"/>
    <property type="match status" value="1"/>
</dbReference>
<dbReference type="Pfam" id="PF16683">
    <property type="entry name" value="TGase_elicitor"/>
    <property type="match status" value="1"/>
</dbReference>
<proteinExistence type="predicted"/>
<dbReference type="HOGENOM" id="CLU_1345534_0_0_1"/>
<accession>V9DXS0</accession>
<reference evidence="1 2" key="1">
    <citation type="submission" date="2013-11" db="EMBL/GenBank/DDBJ databases">
        <title>The Genome Sequence of Phytophthora parasitica P1569.</title>
        <authorList>
            <consortium name="The Broad Institute Genomics Platform"/>
            <person name="Russ C."/>
            <person name="Tyler B."/>
            <person name="Panabieres F."/>
            <person name="Shan W."/>
            <person name="Tripathy S."/>
            <person name="Grunwald N."/>
            <person name="Machado M."/>
            <person name="Johnson C.S."/>
            <person name="Arredondo F."/>
            <person name="Hong C."/>
            <person name="Coffey M."/>
            <person name="Young S.K."/>
            <person name="Zeng Q."/>
            <person name="Gargeya S."/>
            <person name="Fitzgerald M."/>
            <person name="Abouelleil A."/>
            <person name="Alvarado L."/>
            <person name="Chapman S.B."/>
            <person name="Gainer-Dewar J."/>
            <person name="Goldberg J."/>
            <person name="Griggs A."/>
            <person name="Gujja S."/>
            <person name="Hansen M."/>
            <person name="Howarth C."/>
            <person name="Imamovic A."/>
            <person name="Ireland A."/>
            <person name="Larimer J."/>
            <person name="McCowan C."/>
            <person name="Murphy C."/>
            <person name="Pearson M."/>
            <person name="Poon T.W."/>
            <person name="Priest M."/>
            <person name="Roberts A."/>
            <person name="Saif S."/>
            <person name="Shea T."/>
            <person name="Sykes S."/>
            <person name="Wortman J."/>
            <person name="Nusbaum C."/>
            <person name="Birren B."/>
        </authorList>
    </citation>
    <scope>NUCLEOTIDE SEQUENCE [LARGE SCALE GENOMIC DNA]</scope>
    <source>
        <strain evidence="1 2">P1569</strain>
    </source>
</reference>
<evidence type="ECO:0000313" key="2">
    <source>
        <dbReference type="Proteomes" id="UP000018721"/>
    </source>
</evidence>
<name>V9DXS0_PHYNI</name>
<organism evidence="1 2">
    <name type="scientific">Phytophthora nicotianae P1569</name>
    <dbReference type="NCBI Taxonomy" id="1317065"/>
    <lineage>
        <taxon>Eukaryota</taxon>
        <taxon>Sar</taxon>
        <taxon>Stramenopiles</taxon>
        <taxon>Oomycota</taxon>
        <taxon>Peronosporomycetes</taxon>
        <taxon>Peronosporales</taxon>
        <taxon>Peronosporaceae</taxon>
        <taxon>Phytophthora</taxon>
    </lineage>
</organism>
<sequence>MPSIRFISTAISFITLYQQIRSLVASSLQDDPVTTCRSDTAKLEEYFGVKLETKLKNLPTSAIHHPSPWNGPSWLVYQDSINYEWKKGQLSPAEKYATAFGLNVTEFMDKVSAQNGIDSEMNYSTPCTTDNDCDFTTCAIRKNAISGYCIPTWYGISHAWAPASVLEKGPVCAVNFNGVIFHPIDVMGRRQSIDYLYWVSLQRW</sequence>
<dbReference type="AlphaFoldDB" id="V9DXS0"/>